<name>A0ACC1A3P6_9ROSI</name>
<comment type="caution">
    <text evidence="1">The sequence shown here is derived from an EMBL/GenBank/DDBJ whole genome shotgun (WGS) entry which is preliminary data.</text>
</comment>
<dbReference type="Proteomes" id="UP001164250">
    <property type="component" value="Chromosome 12"/>
</dbReference>
<reference evidence="2" key="1">
    <citation type="journal article" date="2023" name="G3 (Bethesda)">
        <title>Genome assembly and association tests identify interacting loci associated with vigor, precocity, and sex in interspecific pistachio rootstocks.</title>
        <authorList>
            <person name="Palmer W."/>
            <person name="Jacygrad E."/>
            <person name="Sagayaradj S."/>
            <person name="Cavanaugh K."/>
            <person name="Han R."/>
            <person name="Bertier L."/>
            <person name="Beede B."/>
            <person name="Kafkas S."/>
            <person name="Golino D."/>
            <person name="Preece J."/>
            <person name="Michelmore R."/>
        </authorList>
    </citation>
    <scope>NUCLEOTIDE SEQUENCE [LARGE SCALE GENOMIC DNA]</scope>
</reference>
<sequence>MALTLEKKIFIGMLMIFGTWASQVMSRLHEASIAEKYEQWMAQYGRTYEDNAEKERRFMIFKDNLEFIEKFNNAGNQSHKLGINKFADLTMEEFKATHTGYKSTQPKSSKTVSPFRYNDTEDVPSSLNCIDEGAVTDVKDQGQCGCCWAFSAVAAVEGITFIKTKNSVSLSEQQLVDCDRNGNDGCSGGDMKNAFKYIIENKGLASDTDYPYQGMDGICEKEKEEDPEAKITSYGVVPANDESSLLKAVAQQPVSVSVDSSQFQFYKSGVFKAQCGTNLDHGVTVVGYGTSEEGDKYWLVKNSWGQEFGVRAATSGCSEILMLLKASVPLPWTLLIQFFD</sequence>
<evidence type="ECO:0000313" key="1">
    <source>
        <dbReference type="EMBL" id="KAJ0080849.1"/>
    </source>
</evidence>
<keyword evidence="2" id="KW-1185">Reference proteome</keyword>
<organism evidence="1 2">
    <name type="scientific">Pistacia atlantica</name>
    <dbReference type="NCBI Taxonomy" id="434234"/>
    <lineage>
        <taxon>Eukaryota</taxon>
        <taxon>Viridiplantae</taxon>
        <taxon>Streptophyta</taxon>
        <taxon>Embryophyta</taxon>
        <taxon>Tracheophyta</taxon>
        <taxon>Spermatophyta</taxon>
        <taxon>Magnoliopsida</taxon>
        <taxon>eudicotyledons</taxon>
        <taxon>Gunneridae</taxon>
        <taxon>Pentapetalae</taxon>
        <taxon>rosids</taxon>
        <taxon>malvids</taxon>
        <taxon>Sapindales</taxon>
        <taxon>Anacardiaceae</taxon>
        <taxon>Pistacia</taxon>
    </lineage>
</organism>
<accession>A0ACC1A3P6</accession>
<dbReference type="EMBL" id="CM047908">
    <property type="protein sequence ID" value="KAJ0080849.1"/>
    <property type="molecule type" value="Genomic_DNA"/>
</dbReference>
<protein>
    <submittedName>
        <fullName evidence="1">Uncharacterized protein</fullName>
    </submittedName>
</protein>
<gene>
    <name evidence="1" type="ORF">Patl1_10344</name>
</gene>
<proteinExistence type="predicted"/>
<evidence type="ECO:0000313" key="2">
    <source>
        <dbReference type="Proteomes" id="UP001164250"/>
    </source>
</evidence>